<evidence type="ECO:0000256" key="3">
    <source>
        <dbReference type="SAM" id="SignalP"/>
    </source>
</evidence>
<keyword evidence="1 3" id="KW-0732">Signal</keyword>
<protein>
    <submittedName>
        <fullName evidence="4">Trypsin-like serine peptidase</fullName>
        <ecNumber evidence="4">3.4.21.-</ecNumber>
    </submittedName>
</protein>
<sequence length="391" mass="41472">MRSIRPLLAAAAAVAALTLTATACGPTEENAGDKPSAPASPSAGGKITIPDDLKDRLKEHGIDLDKWRDGEWKNWDRDKWLREAKDYVNPIIEDLWDPDRMRDAQRPDKPVEEEDISGDDGVTDPTPAPVKAKGVPAPYHSNAPEAGKVFFDGPEGSMVCSATVVKDPANPGKSNMVWTAGHCVHAGKKGGWYRNIAFVPSYNDRGLPTAQLENATREQVAPYGVWWGDWAQTSEQWIAEGAATGGQGAPYDFAVIHVTPEKGSTGKSLEETVGSALPVEFAAPAVSKIANMTATGYPAGPPFDGQKMFQCQDKPGRLSVKAAQPTMYRIGCTMTGGSSGGGWVAAGRDGKPALVSNTSIGPVTAGWLAGPRLGDEAKGIYDEVSKKFAGR</sequence>
<dbReference type="InterPro" id="IPR043504">
    <property type="entry name" value="Peptidase_S1_PA_chymotrypsin"/>
</dbReference>
<dbReference type="PANTHER" id="PTHR15462">
    <property type="entry name" value="SERINE PROTEASE"/>
    <property type="match status" value="1"/>
</dbReference>
<keyword evidence="4" id="KW-0378">Hydrolase</keyword>
<reference evidence="4 5" key="1">
    <citation type="submission" date="2024-10" db="EMBL/GenBank/DDBJ databases">
        <title>The Natural Products Discovery Center: Release of the First 8490 Sequenced Strains for Exploring Actinobacteria Biosynthetic Diversity.</title>
        <authorList>
            <person name="Kalkreuter E."/>
            <person name="Kautsar S.A."/>
            <person name="Yang D."/>
            <person name="Bader C.D."/>
            <person name="Teijaro C.N."/>
            <person name="Fluegel L."/>
            <person name="Davis C.M."/>
            <person name="Simpson J.R."/>
            <person name="Lauterbach L."/>
            <person name="Steele A.D."/>
            <person name="Gui C."/>
            <person name="Meng S."/>
            <person name="Li G."/>
            <person name="Viehrig K."/>
            <person name="Ye F."/>
            <person name="Su P."/>
            <person name="Kiefer A.F."/>
            <person name="Nichols A."/>
            <person name="Cepeda A.J."/>
            <person name="Yan W."/>
            <person name="Fan B."/>
            <person name="Jiang Y."/>
            <person name="Adhikari A."/>
            <person name="Zheng C.-J."/>
            <person name="Schuster L."/>
            <person name="Cowan T.M."/>
            <person name="Smanski M.J."/>
            <person name="Chevrette M.G."/>
            <person name="De Carvalho L.P.S."/>
            <person name="Shen B."/>
        </authorList>
    </citation>
    <scope>NUCLEOTIDE SEQUENCE [LARGE SCALE GENOMIC DNA]</scope>
    <source>
        <strain evidence="4 5">NPDC015755</strain>
    </source>
</reference>
<dbReference type="InterPro" id="IPR050966">
    <property type="entry name" value="Glutamyl_endopeptidase"/>
</dbReference>
<dbReference type="SUPFAM" id="SSF50494">
    <property type="entry name" value="Trypsin-like serine proteases"/>
    <property type="match status" value="1"/>
</dbReference>
<proteinExistence type="predicted"/>
<dbReference type="Gene3D" id="2.40.10.10">
    <property type="entry name" value="Trypsin-like serine proteases"/>
    <property type="match status" value="2"/>
</dbReference>
<dbReference type="RefSeq" id="WP_391934386.1">
    <property type="nucleotide sequence ID" value="NZ_JBIBSM010000006.1"/>
</dbReference>
<feature type="region of interest" description="Disordered" evidence="2">
    <location>
        <begin position="99"/>
        <end position="129"/>
    </location>
</feature>
<dbReference type="Proteomes" id="UP001603013">
    <property type="component" value="Unassembled WGS sequence"/>
</dbReference>
<dbReference type="PROSITE" id="PS51257">
    <property type="entry name" value="PROKAR_LIPOPROTEIN"/>
    <property type="match status" value="1"/>
</dbReference>
<organism evidence="4 5">
    <name type="scientific">Streptomyces lateritius</name>
    <dbReference type="NCBI Taxonomy" id="67313"/>
    <lineage>
        <taxon>Bacteria</taxon>
        <taxon>Bacillati</taxon>
        <taxon>Actinomycetota</taxon>
        <taxon>Actinomycetes</taxon>
        <taxon>Kitasatosporales</taxon>
        <taxon>Streptomycetaceae</taxon>
        <taxon>Streptomyces</taxon>
    </lineage>
</organism>
<evidence type="ECO:0000256" key="1">
    <source>
        <dbReference type="ARBA" id="ARBA00022729"/>
    </source>
</evidence>
<comment type="caution">
    <text evidence="4">The sequence shown here is derived from an EMBL/GenBank/DDBJ whole genome shotgun (WGS) entry which is preliminary data.</text>
</comment>
<feature type="chain" id="PRO_5047267156" evidence="3">
    <location>
        <begin position="24"/>
        <end position="391"/>
    </location>
</feature>
<feature type="signal peptide" evidence="3">
    <location>
        <begin position="1"/>
        <end position="23"/>
    </location>
</feature>
<evidence type="ECO:0000313" key="5">
    <source>
        <dbReference type="Proteomes" id="UP001603013"/>
    </source>
</evidence>
<name>A0ABW6YB28_9ACTN</name>
<feature type="region of interest" description="Disordered" evidence="2">
    <location>
        <begin position="25"/>
        <end position="52"/>
    </location>
</feature>
<gene>
    <name evidence="4" type="ORF">ACF05T_13090</name>
</gene>
<evidence type="ECO:0000256" key="2">
    <source>
        <dbReference type="SAM" id="MobiDB-lite"/>
    </source>
</evidence>
<dbReference type="InterPro" id="IPR009003">
    <property type="entry name" value="Peptidase_S1_PA"/>
</dbReference>
<evidence type="ECO:0000313" key="4">
    <source>
        <dbReference type="EMBL" id="MFF8277023.1"/>
    </source>
</evidence>
<dbReference type="GO" id="GO:0016787">
    <property type="term" value="F:hydrolase activity"/>
    <property type="evidence" value="ECO:0007669"/>
    <property type="project" value="UniProtKB-KW"/>
</dbReference>
<dbReference type="EMBL" id="JBIBSM010000006">
    <property type="protein sequence ID" value="MFF8277023.1"/>
    <property type="molecule type" value="Genomic_DNA"/>
</dbReference>
<dbReference type="EC" id="3.4.21.-" evidence="4"/>
<keyword evidence="5" id="KW-1185">Reference proteome</keyword>
<dbReference type="PANTHER" id="PTHR15462:SF19">
    <property type="entry name" value="PEPTIDASE S1 DOMAIN-CONTAINING PROTEIN"/>
    <property type="match status" value="1"/>
</dbReference>
<feature type="compositionally biased region" description="Basic and acidic residues" evidence="2">
    <location>
        <begin position="99"/>
        <end position="110"/>
    </location>
</feature>
<feature type="compositionally biased region" description="Acidic residues" evidence="2">
    <location>
        <begin position="111"/>
        <end position="122"/>
    </location>
</feature>
<accession>A0ABW6YB28</accession>